<keyword evidence="1" id="KW-0812">Transmembrane</keyword>
<evidence type="ECO:0008006" key="4">
    <source>
        <dbReference type="Google" id="ProtNLM"/>
    </source>
</evidence>
<protein>
    <recommendedName>
        <fullName evidence="4">DUF5362 domain-containing protein</fullName>
    </recommendedName>
</protein>
<organism evidence="2 3">
    <name type="scientific">Pedobacter frigoris</name>
    <dbReference type="NCBI Taxonomy" id="2571272"/>
    <lineage>
        <taxon>Bacteria</taxon>
        <taxon>Pseudomonadati</taxon>
        <taxon>Bacteroidota</taxon>
        <taxon>Sphingobacteriia</taxon>
        <taxon>Sphingobacteriales</taxon>
        <taxon>Sphingobacteriaceae</taxon>
        <taxon>Pedobacter</taxon>
    </lineage>
</organism>
<name>A0A4U1CBH3_9SPHI</name>
<dbReference type="Proteomes" id="UP000307244">
    <property type="component" value="Unassembled WGS sequence"/>
</dbReference>
<accession>A0A4U1CBH3</accession>
<keyword evidence="1" id="KW-0472">Membrane</keyword>
<keyword evidence="3" id="KW-1185">Reference proteome</keyword>
<comment type="caution">
    <text evidence="2">The sequence shown here is derived from an EMBL/GenBank/DDBJ whole genome shotgun (WGS) entry which is preliminary data.</text>
</comment>
<sequence>MDDFNETASDKNKEVEELIVTEDIRSYIYETAKWAKFLSVVGFVVAGWLIMLAFSASAFETALNQTPGGAQFAAMGSTVLTIFCLLSALLYFYPSLMLFKYSTAAKNAVLFAEQESLVVAMSKMKSFFKFWGILTIAIIAFYALALILVIFAKMGMA</sequence>
<proteinExistence type="predicted"/>
<dbReference type="AlphaFoldDB" id="A0A4U1CBH3"/>
<feature type="transmembrane region" description="Helical" evidence="1">
    <location>
        <begin position="37"/>
        <end position="59"/>
    </location>
</feature>
<reference evidence="2 3" key="1">
    <citation type="submission" date="2019-04" db="EMBL/GenBank/DDBJ databases">
        <title>Pedobacter sp. RP-3-15 sp. nov., isolated from Arctic soil.</title>
        <authorList>
            <person name="Dahal R.H."/>
            <person name="Kim D.-U."/>
        </authorList>
    </citation>
    <scope>NUCLEOTIDE SEQUENCE [LARGE SCALE GENOMIC DNA]</scope>
    <source>
        <strain evidence="2 3">RP-3-15</strain>
    </source>
</reference>
<dbReference type="RefSeq" id="WP_136837586.1">
    <property type="nucleotide sequence ID" value="NZ_SWBQ01000006.1"/>
</dbReference>
<dbReference type="Pfam" id="PF17319">
    <property type="entry name" value="DUF5362"/>
    <property type="match status" value="1"/>
</dbReference>
<dbReference type="EMBL" id="SWBQ01000006">
    <property type="protein sequence ID" value="TKC03947.1"/>
    <property type="molecule type" value="Genomic_DNA"/>
</dbReference>
<evidence type="ECO:0000256" key="1">
    <source>
        <dbReference type="SAM" id="Phobius"/>
    </source>
</evidence>
<dbReference type="OrthoDB" id="1121797at2"/>
<feature type="transmembrane region" description="Helical" evidence="1">
    <location>
        <begin position="71"/>
        <end position="93"/>
    </location>
</feature>
<evidence type="ECO:0000313" key="2">
    <source>
        <dbReference type="EMBL" id="TKC03947.1"/>
    </source>
</evidence>
<gene>
    <name evidence="2" type="ORF">FA047_18550</name>
</gene>
<feature type="transmembrane region" description="Helical" evidence="1">
    <location>
        <begin position="130"/>
        <end position="152"/>
    </location>
</feature>
<dbReference type="InterPro" id="IPR035287">
    <property type="entry name" value="DUF5362"/>
</dbReference>
<evidence type="ECO:0000313" key="3">
    <source>
        <dbReference type="Proteomes" id="UP000307244"/>
    </source>
</evidence>
<keyword evidence="1" id="KW-1133">Transmembrane helix</keyword>